<dbReference type="Pfam" id="PF08241">
    <property type="entry name" value="Methyltransf_11"/>
    <property type="match status" value="1"/>
</dbReference>
<dbReference type="Proteomes" id="UP001526430">
    <property type="component" value="Unassembled WGS sequence"/>
</dbReference>
<dbReference type="GO" id="GO:0032259">
    <property type="term" value="P:methylation"/>
    <property type="evidence" value="ECO:0007669"/>
    <property type="project" value="UniProtKB-KW"/>
</dbReference>
<gene>
    <name evidence="3" type="ORF">OF850_15515</name>
</gene>
<comment type="caution">
    <text evidence="3">The sequence shown here is derived from an EMBL/GenBank/DDBJ whole genome shotgun (WGS) entry which is preliminary data.</text>
</comment>
<evidence type="ECO:0000259" key="2">
    <source>
        <dbReference type="Pfam" id="PF08241"/>
    </source>
</evidence>
<feature type="coiled-coil region" evidence="1">
    <location>
        <begin position="289"/>
        <end position="323"/>
    </location>
</feature>
<dbReference type="SUPFAM" id="SSF53335">
    <property type="entry name" value="S-adenosyl-L-methionine-dependent methyltransferases"/>
    <property type="match status" value="1"/>
</dbReference>
<keyword evidence="1" id="KW-0175">Coiled coil</keyword>
<dbReference type="GO" id="GO:0008168">
    <property type="term" value="F:methyltransferase activity"/>
    <property type="evidence" value="ECO:0007669"/>
    <property type="project" value="UniProtKB-KW"/>
</dbReference>
<evidence type="ECO:0000256" key="1">
    <source>
        <dbReference type="SAM" id="Coils"/>
    </source>
</evidence>
<keyword evidence="3" id="KW-0489">Methyltransferase</keyword>
<accession>A0ABT3NY02</accession>
<dbReference type="InterPro" id="IPR013216">
    <property type="entry name" value="Methyltransf_11"/>
</dbReference>
<organism evidence="3 4">
    <name type="scientific">Sabulicella glaciei</name>
    <dbReference type="NCBI Taxonomy" id="2984948"/>
    <lineage>
        <taxon>Bacteria</taxon>
        <taxon>Pseudomonadati</taxon>
        <taxon>Pseudomonadota</taxon>
        <taxon>Alphaproteobacteria</taxon>
        <taxon>Acetobacterales</taxon>
        <taxon>Acetobacteraceae</taxon>
        <taxon>Sabulicella</taxon>
    </lineage>
</organism>
<keyword evidence="4" id="KW-1185">Reference proteome</keyword>
<dbReference type="EMBL" id="JAPFQI010000013">
    <property type="protein sequence ID" value="MCW8087040.1"/>
    <property type="molecule type" value="Genomic_DNA"/>
</dbReference>
<protein>
    <submittedName>
        <fullName evidence="3">Methyltransferase domain-containing protein</fullName>
    </submittedName>
</protein>
<sequence>MHDTAIAAGKAFFDAYMPEGGKRVLEIGSLDVNGSLRDVAPLGTDYVGADLGPGRGVDIVVPAGEDLPFPSDSFDACVSISCFEHDSVFWETICRIARVIRPGGLIYLDVPSNGPYHAYPRDIWRFYPDAGLALAEWARKEGFPLTLVESGTLRRRADLVGWNDFVAVLQKAPVTPPRRFMLEAFPDAMNVRRLGVEGLLNPEPKTEDQRLLDEVRHEAGRRGEEAARLSATLGEREAQIEACGAEVKALRDRATALTATLSDRDAEIRSLGQTLSRRAEETDSLRRTMEARERDLAVLKDRLAALEAALADAQKQLAEMSASTSWRVTAPLRAVSRRLKG</sequence>
<feature type="domain" description="Methyltransferase type 11" evidence="2">
    <location>
        <begin position="51"/>
        <end position="107"/>
    </location>
</feature>
<evidence type="ECO:0000313" key="4">
    <source>
        <dbReference type="Proteomes" id="UP001526430"/>
    </source>
</evidence>
<dbReference type="Gene3D" id="3.40.50.150">
    <property type="entry name" value="Vaccinia Virus protein VP39"/>
    <property type="match status" value="1"/>
</dbReference>
<dbReference type="Gene3D" id="1.10.287.1490">
    <property type="match status" value="1"/>
</dbReference>
<keyword evidence="3" id="KW-0808">Transferase</keyword>
<evidence type="ECO:0000313" key="3">
    <source>
        <dbReference type="EMBL" id="MCW8087040.1"/>
    </source>
</evidence>
<dbReference type="CDD" id="cd02440">
    <property type="entry name" value="AdoMet_MTases"/>
    <property type="match status" value="1"/>
</dbReference>
<reference evidence="3 4" key="1">
    <citation type="submission" date="2022-10" db="EMBL/GenBank/DDBJ databases">
        <title>Roseococcus glaciei nov., sp. nov., isolated from glacier.</title>
        <authorList>
            <person name="Liu Q."/>
            <person name="Xin Y.-H."/>
        </authorList>
    </citation>
    <scope>NUCLEOTIDE SEQUENCE [LARGE SCALE GENOMIC DNA]</scope>
    <source>
        <strain evidence="3 4">MDT2-1-1</strain>
    </source>
</reference>
<dbReference type="RefSeq" id="WP_301591186.1">
    <property type="nucleotide sequence ID" value="NZ_JAPFQI010000013.1"/>
</dbReference>
<name>A0ABT3NY02_9PROT</name>
<dbReference type="InterPro" id="IPR029063">
    <property type="entry name" value="SAM-dependent_MTases_sf"/>
</dbReference>
<proteinExistence type="predicted"/>